<accession>A0A9P6GHL9</accession>
<proteinExistence type="predicted"/>
<feature type="domain" description="Heterokaryon incompatibility" evidence="1">
    <location>
        <begin position="56"/>
        <end position="219"/>
    </location>
</feature>
<dbReference type="Pfam" id="PF06985">
    <property type="entry name" value="HET"/>
    <property type="match status" value="1"/>
</dbReference>
<organism evidence="2 3">
    <name type="scientific">Paraphaeosphaeria minitans</name>
    <dbReference type="NCBI Taxonomy" id="565426"/>
    <lineage>
        <taxon>Eukaryota</taxon>
        <taxon>Fungi</taxon>
        <taxon>Dikarya</taxon>
        <taxon>Ascomycota</taxon>
        <taxon>Pezizomycotina</taxon>
        <taxon>Dothideomycetes</taxon>
        <taxon>Pleosporomycetidae</taxon>
        <taxon>Pleosporales</taxon>
        <taxon>Massarineae</taxon>
        <taxon>Didymosphaeriaceae</taxon>
        <taxon>Paraphaeosphaeria</taxon>
    </lineage>
</organism>
<dbReference type="InterPro" id="IPR052895">
    <property type="entry name" value="HetReg/Transcr_Mod"/>
</dbReference>
<evidence type="ECO:0000313" key="3">
    <source>
        <dbReference type="Proteomes" id="UP000756921"/>
    </source>
</evidence>
<dbReference type="EMBL" id="WJXW01000005">
    <property type="protein sequence ID" value="KAF9735777.1"/>
    <property type="molecule type" value="Genomic_DNA"/>
</dbReference>
<dbReference type="InterPro" id="IPR010730">
    <property type="entry name" value="HET"/>
</dbReference>
<name>A0A9P6GHL9_9PLEO</name>
<evidence type="ECO:0000313" key="2">
    <source>
        <dbReference type="EMBL" id="KAF9735777.1"/>
    </source>
</evidence>
<reference evidence="2" key="1">
    <citation type="journal article" date="2020" name="Mol. Plant Microbe Interact.">
        <title>Genome Sequence of the Biocontrol Agent Coniothyrium minitans strain Conio (IMI 134523).</title>
        <authorList>
            <person name="Patel D."/>
            <person name="Shittu T.A."/>
            <person name="Baroncelli R."/>
            <person name="Muthumeenakshi S."/>
            <person name="Osborne T.H."/>
            <person name="Janganan T.K."/>
            <person name="Sreenivasaprasad S."/>
        </authorList>
    </citation>
    <scope>NUCLEOTIDE SEQUENCE</scope>
    <source>
        <strain evidence="2">Conio</strain>
    </source>
</reference>
<dbReference type="OrthoDB" id="3548654at2759"/>
<dbReference type="Pfam" id="PF26639">
    <property type="entry name" value="Het-6_barrel"/>
    <property type="match status" value="1"/>
</dbReference>
<dbReference type="AlphaFoldDB" id="A0A9P6GHL9"/>
<dbReference type="PANTHER" id="PTHR24148">
    <property type="entry name" value="ANKYRIN REPEAT DOMAIN-CONTAINING PROTEIN 39 HOMOLOG-RELATED"/>
    <property type="match status" value="1"/>
</dbReference>
<sequence>MEHLDFPTTYKYTPLPSPRHIRLLHIHDYSNEESTNTTTFEIHVVELPSDGKPFAFETLSYTWGAPKRVASLYFRNEPGAIGLTQNLSQAIPHIARNSQTRYLWIDQLCINQNDPQEKSQQVSIMDQIYKAASRVIIWLGPADDSSIIVKEWLGELNAFLASRDDASRTMPTGEHYNASVRMLLVRSTWVDSRTDIKYAPAARRFWGRPWFRRGWVVQELLLSPVVLFLAGPDTFTLEDLYDIQTLPPDMALPPTVGDDNRDNTAAYNTLLNLKRFPFIDVQPRRFLMYMAESASEFETTVLVDRLCAFLGLLEGSTFQPDYTRRVRWNFTAFAASLAAGFGSLDFLSLWSANIDAKISSTPEELRGFASWVPSFTWLPLIAPFRFATGATRSFFTEVKWDAAAGRRHAHSQREDAAATERLHVRGRIIDRISLISTAKIDRYFADADNPYLSSIVARIQFDIPSSPFSTWTVVELVAFLNNISANGHPPKQSAEIILGIEKQQWSTGLADNLGYNEALSSRLSIGRGRRFAMTEEGRMALVPFVGSRPRYEEGQSDEEKGSVIAVLHGCSVPIVLDRVGDGSEWKVVGDCYIEGVMHGEAVCWAEDEGEEFILV</sequence>
<gene>
    <name evidence="2" type="ORF">PMIN01_05692</name>
</gene>
<evidence type="ECO:0000259" key="1">
    <source>
        <dbReference type="Pfam" id="PF06985"/>
    </source>
</evidence>
<protein>
    <submittedName>
        <fullName evidence="2">Heterokaryon incompatibility protein</fullName>
    </submittedName>
</protein>
<dbReference type="Proteomes" id="UP000756921">
    <property type="component" value="Unassembled WGS sequence"/>
</dbReference>
<keyword evidence="3" id="KW-1185">Reference proteome</keyword>
<dbReference type="PANTHER" id="PTHR24148:SF64">
    <property type="entry name" value="HETEROKARYON INCOMPATIBILITY DOMAIN-CONTAINING PROTEIN"/>
    <property type="match status" value="1"/>
</dbReference>
<comment type="caution">
    <text evidence="2">The sequence shown here is derived from an EMBL/GenBank/DDBJ whole genome shotgun (WGS) entry which is preliminary data.</text>
</comment>